<dbReference type="UniPathway" id="UPA00072"/>
<dbReference type="InterPro" id="IPR058240">
    <property type="entry name" value="rSAM_sf"/>
</dbReference>
<comment type="similarity">
    <text evidence="4">In the N-terminal section; belongs to the radical SAM superfamily. CofG family.</text>
</comment>
<dbReference type="Pfam" id="PF04055">
    <property type="entry name" value="Radical_SAM"/>
    <property type="match status" value="1"/>
</dbReference>
<evidence type="ECO:0000259" key="18">
    <source>
        <dbReference type="PROSITE" id="PS51918"/>
    </source>
</evidence>
<evidence type="ECO:0000256" key="6">
    <source>
        <dbReference type="ARBA" id="ARBA00012289"/>
    </source>
</evidence>
<dbReference type="GO" id="GO:0051539">
    <property type="term" value="F:4 iron, 4 sulfur cluster binding"/>
    <property type="evidence" value="ECO:0007669"/>
    <property type="project" value="UniProtKB-KW"/>
</dbReference>
<dbReference type="SFLD" id="SFLDG01388">
    <property type="entry name" value="7_8-didemethyl-8-hydroxy-5-dea"/>
    <property type="match status" value="1"/>
</dbReference>
<comment type="catalytic activity">
    <reaction evidence="15">
        <text>5-amino-5-(4-hydroxybenzyl)-6-(D-ribitylimino)-5,6-dihydrouracil + S-adenosyl-L-methionine = 7,8-didemethyl-8-hydroxy-5-deazariboflavin + 5'-deoxyadenosine + L-methionine + NH4(+) + H(+)</text>
        <dbReference type="Rhea" id="RHEA:55204"/>
        <dbReference type="ChEBI" id="CHEBI:15378"/>
        <dbReference type="ChEBI" id="CHEBI:17319"/>
        <dbReference type="ChEBI" id="CHEBI:28938"/>
        <dbReference type="ChEBI" id="CHEBI:57844"/>
        <dbReference type="ChEBI" id="CHEBI:59789"/>
        <dbReference type="ChEBI" id="CHEBI:59904"/>
        <dbReference type="ChEBI" id="CHEBI:85936"/>
        <dbReference type="EC" id="4.3.1.32"/>
    </reaction>
</comment>
<dbReference type="HAMAP" id="MF_01612">
    <property type="entry name" value="FO_synth_sub2"/>
    <property type="match status" value="1"/>
</dbReference>
<feature type="binding site" evidence="16">
    <location>
        <position position="87"/>
    </location>
    <ligand>
        <name>[4Fe-4S] cluster</name>
        <dbReference type="ChEBI" id="CHEBI:49883"/>
        <note>4Fe-4S-S-AdoMet</note>
    </ligand>
</feature>
<dbReference type="PIRSF" id="PIRSF004762">
    <property type="entry name" value="CHP00423"/>
    <property type="match status" value="1"/>
</dbReference>
<evidence type="ECO:0000256" key="14">
    <source>
        <dbReference type="ARBA" id="ARBA00048468"/>
    </source>
</evidence>
<dbReference type="SFLD" id="SFLDS00029">
    <property type="entry name" value="Radical_SAM"/>
    <property type="match status" value="2"/>
</dbReference>
<feature type="domain" description="Radical SAM core" evidence="18">
    <location>
        <begin position="66"/>
        <end position="316"/>
    </location>
</feature>
<dbReference type="EMBL" id="PYAV01000004">
    <property type="protein sequence ID" value="PSL48502.1"/>
    <property type="molecule type" value="Genomic_DNA"/>
</dbReference>
<dbReference type="InterPro" id="IPR007197">
    <property type="entry name" value="rSAM"/>
</dbReference>
<proteinExistence type="inferred from homology"/>
<dbReference type="PANTHER" id="PTHR43076:SF1">
    <property type="entry name" value="LIPOYL SYNTHASE 2"/>
    <property type="match status" value="1"/>
</dbReference>
<dbReference type="EC" id="2.5.1.147" evidence="6"/>
<feature type="binding site" evidence="17">
    <location>
        <position position="156"/>
    </location>
    <ligand>
        <name>(3R)-3-methyl-D-ornithine</name>
        <dbReference type="ChEBI" id="CHEBI:64642"/>
    </ligand>
</feature>
<dbReference type="InterPro" id="IPR006638">
    <property type="entry name" value="Elp3/MiaA/NifB-like_rSAM"/>
</dbReference>
<dbReference type="Pfam" id="PF19288">
    <property type="entry name" value="CofH_C"/>
    <property type="match status" value="1"/>
</dbReference>
<feature type="binding site" evidence="17">
    <location>
        <position position="309"/>
    </location>
    <ligand>
        <name>(3R)-3-methyl-D-ornithine</name>
        <dbReference type="ChEBI" id="CHEBI:64642"/>
    </ligand>
</feature>
<comment type="similarity">
    <text evidence="3">In the C-terminal section; belongs to the radical SAM superfamily. CofH family.</text>
</comment>
<dbReference type="SFLD" id="SFLDF00343">
    <property type="entry name" value="aminofutalosine_synthase_(mqnE"/>
    <property type="match status" value="1"/>
</dbReference>
<evidence type="ECO:0000256" key="16">
    <source>
        <dbReference type="PIRSR" id="PIRSR004762-1"/>
    </source>
</evidence>
<keyword evidence="20" id="KW-1185">Reference proteome</keyword>
<keyword evidence="11" id="KW-0479">Metal-binding</keyword>
<dbReference type="InterPro" id="IPR034405">
    <property type="entry name" value="F420"/>
</dbReference>
<keyword evidence="13 16" id="KW-0411">Iron-sulfur</keyword>
<feature type="binding site" evidence="16">
    <location>
        <position position="80"/>
    </location>
    <ligand>
        <name>[4Fe-4S] cluster</name>
        <dbReference type="ChEBI" id="CHEBI:49883"/>
        <note>4Fe-4S-S-AdoMet</note>
    </ligand>
</feature>
<gene>
    <name evidence="19" type="ORF">B0H94_104102</name>
</gene>
<evidence type="ECO:0000256" key="1">
    <source>
        <dbReference type="ARBA" id="ARBA00003692"/>
    </source>
</evidence>
<comment type="function">
    <text evidence="1">Catalyzes the radical-mediated synthesis of 7,8-didemethyl-8-hydroxy-5-deazariboflavin (FO) from 5-amino-6-(D-ribitylamino)uracil and L-tyrosine.</text>
</comment>
<evidence type="ECO:0000256" key="11">
    <source>
        <dbReference type="ARBA" id="ARBA00022723"/>
    </source>
</evidence>
<dbReference type="SUPFAM" id="SSF102114">
    <property type="entry name" value="Radical SAM enzymes"/>
    <property type="match status" value="1"/>
</dbReference>
<feature type="binding site" evidence="17">
    <location>
        <position position="86"/>
    </location>
    <ligand>
        <name>S-adenosyl-L-methionine</name>
        <dbReference type="ChEBI" id="CHEBI:59789"/>
    </ligand>
</feature>
<keyword evidence="8 16" id="KW-0004">4Fe-4S</keyword>
<dbReference type="AlphaFoldDB" id="A0A2P8HQN7"/>
<dbReference type="GO" id="GO:0141093">
    <property type="term" value="F:5-amino-6-(D-ribitylamino)uracil--L-tyrosine 4-hydroxyphenyl transferase activity"/>
    <property type="evidence" value="ECO:0007669"/>
    <property type="project" value="UniProtKB-EC"/>
</dbReference>
<evidence type="ECO:0000256" key="5">
    <source>
        <dbReference type="ARBA" id="ARBA00012126"/>
    </source>
</evidence>
<evidence type="ECO:0000313" key="20">
    <source>
        <dbReference type="Proteomes" id="UP000242310"/>
    </source>
</evidence>
<sequence>MTQPIIHQPNLAETSTEVRNILQTALDGKEVSVEDARKLAHTSGADLDGLVAVADAMRSETVGERVTFTLNRNINFTNVCFVGCKFCGFSRTKTAKDAYFLSVEDMVAKTKEAWELGAREVCIQGGLEETMDPWHYIRMVEGIKEAYPDMHIHAYSPMEIDYGAEITGLSVRDYLQKLKAAGLGSVPGTAAEILDDRIRGQLSPVKLTADRWEEIIRTAHEVGLRSTSTMMYGHVEEPDDWVYHMERLRNIQRDTGGFTEFVPLGFIHYNTHLFRIGKSRPGASMEDHLKIHALARVFFHGFIENIQISWVKMGPEEGSKCLHAGANDFGGTLMEENISKEAGSKYGEYLSGEAITHYIEQAGREPWIRDTLYENFASPYVTTTSP</sequence>
<evidence type="ECO:0000256" key="15">
    <source>
        <dbReference type="ARBA" id="ARBA00048974"/>
    </source>
</evidence>
<evidence type="ECO:0000256" key="12">
    <source>
        <dbReference type="ARBA" id="ARBA00023004"/>
    </source>
</evidence>
<dbReference type="InterPro" id="IPR019940">
    <property type="entry name" value="CofH_family"/>
</dbReference>
<dbReference type="CDD" id="cd01335">
    <property type="entry name" value="Radical_SAM"/>
    <property type="match status" value="1"/>
</dbReference>
<reference evidence="19 20" key="1">
    <citation type="submission" date="2018-03" db="EMBL/GenBank/DDBJ databases">
        <title>Genomic Encyclopedia of Type Strains, Phase III (KMG-III): the genomes of soil and plant-associated and newly described type strains.</title>
        <authorList>
            <person name="Whitman W."/>
        </authorList>
    </citation>
    <scope>NUCLEOTIDE SEQUENCE [LARGE SCALE GENOMIC DNA]</scope>
    <source>
        <strain evidence="19 20">CGMCC 1.07653</strain>
    </source>
</reference>
<dbReference type="Gene3D" id="3.20.20.70">
    <property type="entry name" value="Aldolase class I"/>
    <property type="match status" value="1"/>
</dbReference>
<dbReference type="GO" id="GO:0044689">
    <property type="term" value="F:7,8-didemethyl-8-hydroxy-5-deazariboflavin synthase activity"/>
    <property type="evidence" value="ECO:0007669"/>
    <property type="project" value="UniProtKB-EC"/>
</dbReference>
<dbReference type="FunFam" id="3.20.20.70:FF:000134">
    <property type="entry name" value="7,8-didemethyl-8-hydroxy-5-deazariboflavin synthase"/>
    <property type="match status" value="1"/>
</dbReference>
<dbReference type="EC" id="4.3.1.32" evidence="5"/>
<evidence type="ECO:0000256" key="9">
    <source>
        <dbReference type="ARBA" id="ARBA00022679"/>
    </source>
</evidence>
<evidence type="ECO:0000256" key="13">
    <source>
        <dbReference type="ARBA" id="ARBA00023014"/>
    </source>
</evidence>
<evidence type="ECO:0000256" key="2">
    <source>
        <dbReference type="ARBA" id="ARBA00004712"/>
    </source>
</evidence>
<feature type="binding site" evidence="17">
    <location>
        <position position="192"/>
    </location>
    <ligand>
        <name>S-adenosyl-L-methionine</name>
        <dbReference type="ChEBI" id="CHEBI:59789"/>
    </ligand>
</feature>
<comment type="cofactor">
    <cofactor evidence="16">
        <name>[4Fe-4S] cluster</name>
        <dbReference type="ChEBI" id="CHEBI:49883"/>
    </cofactor>
    <text evidence="16">Binds 1 [4Fe-4S] cluster. The cluster is coordinated with 3 cysteines and an exchangeable S-adenosyl-L-methionine.</text>
</comment>
<comment type="catalytic activity">
    <reaction evidence="14">
        <text>5-amino-6-(D-ribitylamino)uracil + L-tyrosine + S-adenosyl-L-methionine = 5-amino-5-(4-hydroxybenzyl)-6-(D-ribitylimino)-5,6-dihydrouracil + 2-iminoacetate + 5'-deoxyadenosine + L-methionine + H(+)</text>
        <dbReference type="Rhea" id="RHEA:55200"/>
        <dbReference type="ChEBI" id="CHEBI:15378"/>
        <dbReference type="ChEBI" id="CHEBI:15934"/>
        <dbReference type="ChEBI" id="CHEBI:17319"/>
        <dbReference type="ChEBI" id="CHEBI:57844"/>
        <dbReference type="ChEBI" id="CHEBI:58315"/>
        <dbReference type="ChEBI" id="CHEBI:59789"/>
        <dbReference type="ChEBI" id="CHEBI:77846"/>
        <dbReference type="ChEBI" id="CHEBI:85936"/>
        <dbReference type="EC" id="2.5.1.147"/>
    </reaction>
</comment>
<dbReference type="SFLD" id="SFLDG01064">
    <property type="entry name" value="F420__menaquinone_cofactor_bio"/>
    <property type="match status" value="2"/>
</dbReference>
<dbReference type="PANTHER" id="PTHR43076">
    <property type="entry name" value="FO SYNTHASE (COFH)"/>
    <property type="match status" value="1"/>
</dbReference>
<name>A0A2P8HQN7_9BACI</name>
<dbReference type="GO" id="GO:0046872">
    <property type="term" value="F:metal ion binding"/>
    <property type="evidence" value="ECO:0007669"/>
    <property type="project" value="UniProtKB-KW"/>
</dbReference>
<comment type="pathway">
    <text evidence="2">Cofactor biosynthesis; coenzyme F0 biosynthesis.</text>
</comment>
<dbReference type="InterPro" id="IPR020050">
    <property type="entry name" value="FO_synthase_su2"/>
</dbReference>
<keyword evidence="12 16" id="KW-0408">Iron</keyword>
<evidence type="ECO:0000256" key="17">
    <source>
        <dbReference type="PIRSR" id="PIRSR004762-2"/>
    </source>
</evidence>
<keyword evidence="9" id="KW-0808">Transferase</keyword>
<dbReference type="NCBIfam" id="NF005609">
    <property type="entry name" value="PRK07360.1"/>
    <property type="match status" value="1"/>
</dbReference>
<dbReference type="InterPro" id="IPR045567">
    <property type="entry name" value="CofH/MnqC-like_C"/>
</dbReference>
<dbReference type="SFLD" id="SFLDF00342">
    <property type="entry name" value="cyclic_dehypoxanthine_futalosi"/>
    <property type="match status" value="1"/>
</dbReference>
<dbReference type="NCBIfam" id="TIGR03551">
    <property type="entry name" value="F420_cofH"/>
    <property type="match status" value="1"/>
</dbReference>
<comment type="caution">
    <text evidence="19">The sequence shown here is derived from an EMBL/GenBank/DDBJ whole genome shotgun (WGS) entry which is preliminary data.</text>
</comment>
<evidence type="ECO:0000256" key="7">
    <source>
        <dbReference type="ARBA" id="ARBA00022220"/>
    </source>
</evidence>
<dbReference type="Proteomes" id="UP000242310">
    <property type="component" value="Unassembled WGS sequence"/>
</dbReference>
<feature type="binding site" evidence="16">
    <location>
        <position position="84"/>
    </location>
    <ligand>
        <name>[4Fe-4S] cluster</name>
        <dbReference type="ChEBI" id="CHEBI:49883"/>
        <note>4Fe-4S-S-AdoMet</note>
    </ligand>
</feature>
<dbReference type="PROSITE" id="PS51918">
    <property type="entry name" value="RADICAL_SAM"/>
    <property type="match status" value="1"/>
</dbReference>
<keyword evidence="10 16" id="KW-0949">S-adenosyl-L-methionine</keyword>
<dbReference type="SMART" id="SM00729">
    <property type="entry name" value="Elp3"/>
    <property type="match status" value="1"/>
</dbReference>
<evidence type="ECO:0000313" key="19">
    <source>
        <dbReference type="EMBL" id="PSL48502.1"/>
    </source>
</evidence>
<evidence type="ECO:0000256" key="3">
    <source>
        <dbReference type="ARBA" id="ARBA00010051"/>
    </source>
</evidence>
<protein>
    <recommendedName>
        <fullName evidence="7">FO synthase</fullName>
        <ecNumber evidence="6">2.5.1.147</ecNumber>
        <ecNumber evidence="5">4.3.1.32</ecNumber>
    </recommendedName>
</protein>
<evidence type="ECO:0000256" key="10">
    <source>
        <dbReference type="ARBA" id="ARBA00022691"/>
    </source>
</evidence>
<accession>A0A2P8HQN7</accession>
<dbReference type="NCBIfam" id="TIGR00423">
    <property type="entry name" value="CofH family radical SAM protein"/>
    <property type="match status" value="1"/>
</dbReference>
<organism evidence="19 20">
    <name type="scientific">Salsuginibacillus halophilus</name>
    <dbReference type="NCBI Taxonomy" id="517424"/>
    <lineage>
        <taxon>Bacteria</taxon>
        <taxon>Bacillati</taxon>
        <taxon>Bacillota</taxon>
        <taxon>Bacilli</taxon>
        <taxon>Bacillales</taxon>
        <taxon>Bacillaceae</taxon>
        <taxon>Salsuginibacillus</taxon>
    </lineage>
</organism>
<evidence type="ECO:0000256" key="8">
    <source>
        <dbReference type="ARBA" id="ARBA00022485"/>
    </source>
</evidence>
<evidence type="ECO:0000256" key="4">
    <source>
        <dbReference type="ARBA" id="ARBA00010826"/>
    </source>
</evidence>
<dbReference type="SFLD" id="SFLDG01389">
    <property type="entry name" value="menaquinone_synthsis_involved"/>
    <property type="match status" value="1"/>
</dbReference>
<dbReference type="RefSeq" id="WP_245893902.1">
    <property type="nucleotide sequence ID" value="NZ_PYAV01000004.1"/>
</dbReference>
<dbReference type="InterPro" id="IPR013785">
    <property type="entry name" value="Aldolase_TIM"/>
</dbReference>